<dbReference type="PANTHER" id="PTHR10194:SF148">
    <property type="entry name" value="GTPASE-ACTIVATING PROTEIN"/>
    <property type="match status" value="1"/>
</dbReference>
<dbReference type="PROSITE" id="PS50003">
    <property type="entry name" value="PH_DOMAIN"/>
    <property type="match status" value="1"/>
</dbReference>
<evidence type="ECO:0000259" key="3">
    <source>
        <dbReference type="PROSITE" id="PS50018"/>
    </source>
</evidence>
<evidence type="ECO:0000313" key="5">
    <source>
        <dbReference type="Proteomes" id="UP000038040"/>
    </source>
</evidence>
<name>A0A0N4UCE7_DRAME</name>
<sequence length="750" mass="87348">MCHEIVSIDSKFKRFNVNDEFIHEITNSFSNLHLIISENGRIPKQIGRVSIKKRDVIKYCGKERWFHVTNSTKQNDISGQICIDMFYDHQKSSISIKVIDYLGINVRDSVELYLLVTVQGCGKTESKKLRITPEKGNEETILIECENFIRDDEQRPQVTLALWHDVFGGFSSFFHGQVRIFLDENTLRTKEEHSGPQWYYLKPRMSVDENEESTSENTDSSRLGEIRLRLLYMADHILPLQLYKPLQLNLLKSLNINPFLLQIDIASIARPLMKIFFKSDSIRPLLRILCSHDIIKCQDINTLFRSQSLASKIIYEQMKFLGHHYLLISLKPVIDMVYNEHKNCEVDPSKLKSDDCLESNKWNLITYGEIAFSRIVDSYYRCPVSLREMFFDLREVVLVHYPGREDVQRLALSSFIVMRFFAAAIMNPKLFGIKREQPDPIVSRTLVLVSKILQRLSNCVVSSVSLSVKEPWLDSVLQRFTDETHRLAMMKFLDRISLSDCDFSVSGENLSILRDGYFIERKTRERKKILNKLINQKRRYVILTETEIYWQNSKADDEPKGRIQLQEVNLIEPVKDEKNVFRISSPNCEIQLQAPSTVEMNEWIVQIQKQRKRQLMIALRGNESSELLEIDTERELETLHMTLYEHAETLKHWKNALEGTAIPEGHPPLPNNVLEQLNNSSNPEEAKQKFHTTIHDILHGTLLIEKAHHDIVANFMNQVRNGKSLRELPIGDDNYLLLKSRFQRIPTQVS</sequence>
<dbReference type="Pfam" id="PF00169">
    <property type="entry name" value="PH"/>
    <property type="match status" value="1"/>
</dbReference>
<evidence type="ECO:0000256" key="1">
    <source>
        <dbReference type="ARBA" id="ARBA00022468"/>
    </source>
</evidence>
<dbReference type="AlphaFoldDB" id="A0A0N4UCE7"/>
<dbReference type="Proteomes" id="UP000274756">
    <property type="component" value="Unassembled WGS sequence"/>
</dbReference>
<evidence type="ECO:0000313" key="7">
    <source>
        <dbReference type="WBParaSite" id="DME_0000493901-mRNA-1"/>
    </source>
</evidence>
<feature type="domain" description="PH" evidence="2">
    <location>
        <begin position="511"/>
        <end position="612"/>
    </location>
</feature>
<evidence type="ECO:0000259" key="2">
    <source>
        <dbReference type="PROSITE" id="PS50003"/>
    </source>
</evidence>
<dbReference type="SMART" id="SM00323">
    <property type="entry name" value="RasGAP"/>
    <property type="match status" value="1"/>
</dbReference>
<keyword evidence="6" id="KW-1185">Reference proteome</keyword>
<reference evidence="4 6" key="2">
    <citation type="submission" date="2018-11" db="EMBL/GenBank/DDBJ databases">
        <authorList>
            <consortium name="Pathogen Informatics"/>
        </authorList>
    </citation>
    <scope>NUCLEOTIDE SEQUENCE [LARGE SCALE GENOMIC DNA]</scope>
</reference>
<dbReference type="InterPro" id="IPR011993">
    <property type="entry name" value="PH-like_dom_sf"/>
</dbReference>
<dbReference type="SMART" id="SM00233">
    <property type="entry name" value="PH"/>
    <property type="match status" value="1"/>
</dbReference>
<dbReference type="GO" id="GO:0005096">
    <property type="term" value="F:GTPase activator activity"/>
    <property type="evidence" value="ECO:0007669"/>
    <property type="project" value="UniProtKB-KW"/>
</dbReference>
<keyword evidence="1" id="KW-0343">GTPase activation</keyword>
<dbReference type="STRING" id="318479.A0A0N4UCE7"/>
<dbReference type="Gene3D" id="2.30.29.30">
    <property type="entry name" value="Pleckstrin-homology domain (PH domain)/Phosphotyrosine-binding domain (PTB)"/>
    <property type="match status" value="1"/>
</dbReference>
<gene>
    <name evidence="4" type="ORF">DME_LOCUS560</name>
</gene>
<dbReference type="InterPro" id="IPR001936">
    <property type="entry name" value="RasGAP_dom"/>
</dbReference>
<organism evidence="5 7">
    <name type="scientific">Dracunculus medinensis</name>
    <name type="common">Guinea worm</name>
    <dbReference type="NCBI Taxonomy" id="318479"/>
    <lineage>
        <taxon>Eukaryota</taxon>
        <taxon>Metazoa</taxon>
        <taxon>Ecdysozoa</taxon>
        <taxon>Nematoda</taxon>
        <taxon>Chromadorea</taxon>
        <taxon>Rhabditida</taxon>
        <taxon>Spirurina</taxon>
        <taxon>Dracunculoidea</taxon>
        <taxon>Dracunculidae</taxon>
        <taxon>Dracunculus</taxon>
    </lineage>
</organism>
<dbReference type="CDD" id="cd05128">
    <property type="entry name" value="RasGAP_GAP1_like"/>
    <property type="match status" value="1"/>
</dbReference>
<dbReference type="PROSITE" id="PS50018">
    <property type="entry name" value="RAS_GTPASE_ACTIV_2"/>
    <property type="match status" value="1"/>
</dbReference>
<evidence type="ECO:0000313" key="6">
    <source>
        <dbReference type="Proteomes" id="UP000274756"/>
    </source>
</evidence>
<dbReference type="SUPFAM" id="SSF48350">
    <property type="entry name" value="GTPase activation domain, GAP"/>
    <property type="match status" value="1"/>
</dbReference>
<accession>A0A0N4UCE7</accession>
<dbReference type="InterPro" id="IPR008936">
    <property type="entry name" value="Rho_GTPase_activation_prot"/>
</dbReference>
<proteinExistence type="predicted"/>
<dbReference type="OrthoDB" id="1562946at2759"/>
<dbReference type="PANTHER" id="PTHR10194">
    <property type="entry name" value="RAS GTPASE-ACTIVATING PROTEINS"/>
    <property type="match status" value="1"/>
</dbReference>
<dbReference type="Gene3D" id="1.10.506.10">
    <property type="entry name" value="GTPase Activation - p120gap, domain 1"/>
    <property type="match status" value="1"/>
</dbReference>
<feature type="domain" description="Ras-GAP" evidence="3">
    <location>
        <begin position="264"/>
        <end position="458"/>
    </location>
</feature>
<dbReference type="SUPFAM" id="SSF50729">
    <property type="entry name" value="PH domain-like"/>
    <property type="match status" value="1"/>
</dbReference>
<reference evidence="7" key="1">
    <citation type="submission" date="2016-04" db="UniProtKB">
        <authorList>
            <consortium name="WormBaseParasite"/>
        </authorList>
    </citation>
    <scope>IDENTIFICATION</scope>
</reference>
<dbReference type="InterPro" id="IPR039360">
    <property type="entry name" value="Ras_GTPase"/>
</dbReference>
<dbReference type="EMBL" id="UYYG01000004">
    <property type="protein sequence ID" value="VDN50587.1"/>
    <property type="molecule type" value="Genomic_DNA"/>
</dbReference>
<dbReference type="InterPro" id="IPR001849">
    <property type="entry name" value="PH_domain"/>
</dbReference>
<dbReference type="Pfam" id="PF00616">
    <property type="entry name" value="RasGAP"/>
    <property type="match status" value="1"/>
</dbReference>
<dbReference type="Proteomes" id="UP000038040">
    <property type="component" value="Unplaced"/>
</dbReference>
<protein>
    <submittedName>
        <fullName evidence="7">Ras-GAP domain-containing protein</fullName>
    </submittedName>
</protein>
<dbReference type="WBParaSite" id="DME_0000493901-mRNA-1">
    <property type="protein sequence ID" value="DME_0000493901-mRNA-1"/>
    <property type="gene ID" value="DME_0000493901"/>
</dbReference>
<evidence type="ECO:0000313" key="4">
    <source>
        <dbReference type="EMBL" id="VDN50587.1"/>
    </source>
</evidence>